<dbReference type="SMART" id="SM00100">
    <property type="entry name" value="cNMP"/>
    <property type="match status" value="1"/>
</dbReference>
<keyword evidence="2" id="KW-0238">DNA-binding</keyword>
<evidence type="ECO:0000313" key="7">
    <source>
        <dbReference type="Proteomes" id="UP000323274"/>
    </source>
</evidence>
<dbReference type="Gene3D" id="2.60.120.10">
    <property type="entry name" value="Jelly Rolls"/>
    <property type="match status" value="1"/>
</dbReference>
<dbReference type="InterPro" id="IPR000595">
    <property type="entry name" value="cNMP-bd_dom"/>
</dbReference>
<reference evidence="6 7" key="1">
    <citation type="submission" date="2019-04" db="EMBL/GenBank/DDBJ databases">
        <title>A pseudo-fructophilic Leuconostoc citreum strain F192-5 isolated from peel of satsuma mandarin: the first report for isolation and characterization of strain-dependent fructophilic-like characteristics.</title>
        <authorList>
            <person name="Maeno S."/>
            <person name="Tanizawa Y."/>
            <person name="Kajikawa A."/>
            <person name="Kanesaki Y."/>
            <person name="Kubota E."/>
            <person name="Arita M."/>
            <person name="Leon D."/>
            <person name="Endo A."/>
        </authorList>
    </citation>
    <scope>NUCLEOTIDE SEQUENCE [LARGE SCALE GENOMIC DNA]</scope>
    <source>
        <strain evidence="6 7">F192-5</strain>
    </source>
</reference>
<dbReference type="InterPro" id="IPR018490">
    <property type="entry name" value="cNMP-bd_dom_sf"/>
</dbReference>
<dbReference type="InterPro" id="IPR050397">
    <property type="entry name" value="Env_Response_Regulators"/>
</dbReference>
<dbReference type="EMBL" id="BJJW01000002">
    <property type="protein sequence ID" value="GDZ82935.1"/>
    <property type="molecule type" value="Genomic_DNA"/>
</dbReference>
<dbReference type="GO" id="GO:0005829">
    <property type="term" value="C:cytosol"/>
    <property type="evidence" value="ECO:0007669"/>
    <property type="project" value="TreeGrafter"/>
</dbReference>
<feature type="domain" description="HTH crp-type" evidence="5">
    <location>
        <begin position="149"/>
        <end position="214"/>
    </location>
</feature>
<protein>
    <submittedName>
        <fullName evidence="6">Crp/Fnr family transcriptional regulator</fullName>
    </submittedName>
</protein>
<proteinExistence type="predicted"/>
<gene>
    <name evidence="6" type="ORF">LCIT_01770</name>
</gene>
<keyword evidence="1" id="KW-0805">Transcription regulation</keyword>
<evidence type="ECO:0000259" key="5">
    <source>
        <dbReference type="PROSITE" id="PS51063"/>
    </source>
</evidence>
<feature type="domain" description="Cyclic nucleotide-binding" evidence="4">
    <location>
        <begin position="14"/>
        <end position="135"/>
    </location>
</feature>
<dbReference type="PROSITE" id="PS50042">
    <property type="entry name" value="CNMP_BINDING_3"/>
    <property type="match status" value="1"/>
</dbReference>
<comment type="caution">
    <text evidence="6">The sequence shown here is derived from an EMBL/GenBank/DDBJ whole genome shotgun (WGS) entry which is preliminary data.</text>
</comment>
<dbReference type="GeneID" id="61102065"/>
<organism evidence="6 7">
    <name type="scientific">Leuconostoc citreum</name>
    <dbReference type="NCBI Taxonomy" id="33964"/>
    <lineage>
        <taxon>Bacteria</taxon>
        <taxon>Bacillati</taxon>
        <taxon>Bacillota</taxon>
        <taxon>Bacilli</taxon>
        <taxon>Lactobacillales</taxon>
        <taxon>Lactobacillaceae</taxon>
        <taxon>Leuconostoc</taxon>
    </lineage>
</organism>
<dbReference type="GO" id="GO:0003700">
    <property type="term" value="F:DNA-binding transcription factor activity"/>
    <property type="evidence" value="ECO:0007669"/>
    <property type="project" value="TreeGrafter"/>
</dbReference>
<dbReference type="AlphaFoldDB" id="A0A5A5TZ80"/>
<dbReference type="PROSITE" id="PS51063">
    <property type="entry name" value="HTH_CRP_2"/>
    <property type="match status" value="1"/>
</dbReference>
<dbReference type="PANTHER" id="PTHR24567:SF26">
    <property type="entry name" value="REGULATORY PROTEIN YEIL"/>
    <property type="match status" value="1"/>
</dbReference>
<dbReference type="PANTHER" id="PTHR24567">
    <property type="entry name" value="CRP FAMILY TRANSCRIPTIONAL REGULATORY PROTEIN"/>
    <property type="match status" value="1"/>
</dbReference>
<evidence type="ECO:0000313" key="6">
    <source>
        <dbReference type="EMBL" id="GDZ82935.1"/>
    </source>
</evidence>
<dbReference type="Gene3D" id="1.10.10.10">
    <property type="entry name" value="Winged helix-like DNA-binding domain superfamily/Winged helix DNA-binding domain"/>
    <property type="match status" value="1"/>
</dbReference>
<dbReference type="GO" id="GO:0003677">
    <property type="term" value="F:DNA binding"/>
    <property type="evidence" value="ECO:0007669"/>
    <property type="project" value="UniProtKB-KW"/>
</dbReference>
<accession>A0A5A5TZ80</accession>
<dbReference type="SUPFAM" id="SSF51206">
    <property type="entry name" value="cAMP-binding domain-like"/>
    <property type="match status" value="1"/>
</dbReference>
<evidence type="ECO:0000256" key="2">
    <source>
        <dbReference type="ARBA" id="ARBA00023125"/>
    </source>
</evidence>
<dbReference type="RefSeq" id="WP_004900572.1">
    <property type="nucleotide sequence ID" value="NZ_BJJW01000002.1"/>
</dbReference>
<dbReference type="InterPro" id="IPR012318">
    <property type="entry name" value="HTH_CRP"/>
</dbReference>
<dbReference type="Pfam" id="PF00027">
    <property type="entry name" value="cNMP_binding"/>
    <property type="match status" value="1"/>
</dbReference>
<dbReference type="InterPro" id="IPR036388">
    <property type="entry name" value="WH-like_DNA-bd_sf"/>
</dbReference>
<dbReference type="InterPro" id="IPR014710">
    <property type="entry name" value="RmlC-like_jellyroll"/>
</dbReference>
<dbReference type="Proteomes" id="UP000323274">
    <property type="component" value="Unassembled WGS sequence"/>
</dbReference>
<keyword evidence="3" id="KW-0804">Transcription</keyword>
<name>A0A5A5TZ80_LEUCI</name>
<evidence type="ECO:0000256" key="3">
    <source>
        <dbReference type="ARBA" id="ARBA00023163"/>
    </source>
</evidence>
<evidence type="ECO:0000256" key="1">
    <source>
        <dbReference type="ARBA" id="ARBA00023015"/>
    </source>
</evidence>
<evidence type="ECO:0000259" key="4">
    <source>
        <dbReference type="PROSITE" id="PS50042"/>
    </source>
</evidence>
<dbReference type="InterPro" id="IPR036390">
    <property type="entry name" value="WH_DNA-bd_sf"/>
</dbReference>
<dbReference type="Pfam" id="PF13545">
    <property type="entry name" value="HTH_Crp_2"/>
    <property type="match status" value="1"/>
</dbReference>
<dbReference type="SUPFAM" id="SSF46785">
    <property type="entry name" value="Winged helix' DNA-binding domain"/>
    <property type="match status" value="1"/>
</dbReference>
<sequence length="214" mass="24364">MSHSEFACVKAAPIFSHLPDDIIAQLVTISTHQKKYSAGSYIYEPDDDLSALFVVDSGQVDIFNVNDNGQELLLYSLTNHQMDIEASIFTDAKHHHFARAKVDSAICMIRRKDFQALLHRNTSLALKMLNTYGERLTALEQRQISLSLQNADERLVQYFEDLSAIRMSKTFHLDVTKKELAASLHITPETLSRLFNKLTRDGKIKLNKREVTLL</sequence>
<dbReference type="CDD" id="cd00038">
    <property type="entry name" value="CAP_ED"/>
    <property type="match status" value="1"/>
</dbReference>